<dbReference type="PANTHER" id="PTHR47691">
    <property type="entry name" value="REGULATOR-RELATED"/>
    <property type="match status" value="1"/>
</dbReference>
<feature type="region of interest" description="Disordered" evidence="1">
    <location>
        <begin position="283"/>
        <end position="309"/>
    </location>
</feature>
<reference evidence="3 4" key="1">
    <citation type="submission" date="2019-08" db="EMBL/GenBank/DDBJ databases">
        <title>Draft genome for granaticin producer strain Streptomyces parvus C05.</title>
        <authorList>
            <person name="Gonzalez-Pimentel J.L."/>
        </authorList>
    </citation>
    <scope>NUCLEOTIDE SEQUENCE [LARGE SCALE GENOMIC DNA]</scope>
    <source>
        <strain evidence="3 4">C05</strain>
    </source>
</reference>
<dbReference type="InterPro" id="IPR002182">
    <property type="entry name" value="NB-ARC"/>
</dbReference>
<evidence type="ECO:0000259" key="2">
    <source>
        <dbReference type="Pfam" id="PF00931"/>
    </source>
</evidence>
<organism evidence="3 4">
    <name type="scientific">Streptomyces parvus</name>
    <dbReference type="NCBI Taxonomy" id="66428"/>
    <lineage>
        <taxon>Bacteria</taxon>
        <taxon>Bacillati</taxon>
        <taxon>Actinomycetota</taxon>
        <taxon>Actinomycetes</taxon>
        <taxon>Kitasatosporales</taxon>
        <taxon>Streptomycetaceae</taxon>
        <taxon>Streptomyces</taxon>
    </lineage>
</organism>
<keyword evidence="4" id="KW-1185">Reference proteome</keyword>
<evidence type="ECO:0000313" key="4">
    <source>
        <dbReference type="Proteomes" id="UP000323242"/>
    </source>
</evidence>
<dbReference type="AlphaFoldDB" id="A0A5D4IRU8"/>
<dbReference type="RefSeq" id="WP_109196412.1">
    <property type="nucleotide sequence ID" value="NZ_VSZQ01000144.1"/>
</dbReference>
<feature type="domain" description="NB-ARC" evidence="2">
    <location>
        <begin position="332"/>
        <end position="499"/>
    </location>
</feature>
<protein>
    <recommendedName>
        <fullName evidence="2">NB-ARC domain-containing protein</fullName>
    </recommendedName>
</protein>
<dbReference type="Pfam" id="PF00931">
    <property type="entry name" value="NB-ARC"/>
    <property type="match status" value="1"/>
</dbReference>
<gene>
    <name evidence="3" type="ORF">FY004_24220</name>
</gene>
<evidence type="ECO:0000313" key="3">
    <source>
        <dbReference type="EMBL" id="TYR55877.1"/>
    </source>
</evidence>
<dbReference type="Gene3D" id="3.40.50.300">
    <property type="entry name" value="P-loop containing nucleotide triphosphate hydrolases"/>
    <property type="match status" value="1"/>
</dbReference>
<dbReference type="GO" id="GO:0043531">
    <property type="term" value="F:ADP binding"/>
    <property type="evidence" value="ECO:0007669"/>
    <property type="project" value="InterPro"/>
</dbReference>
<dbReference type="SUPFAM" id="SSF52540">
    <property type="entry name" value="P-loop containing nucleoside triphosphate hydrolases"/>
    <property type="match status" value="1"/>
</dbReference>
<feature type="compositionally biased region" description="Low complexity" evidence="1">
    <location>
        <begin position="290"/>
        <end position="299"/>
    </location>
</feature>
<sequence>MTTFDSKILDRMWQRVEQSRLDSDIAYFHDLMLLGELAVKLMTVATLACVESDRDRQRYKIEYQLSRADGIGEWSRAFSEVLVGPASAFIATEARPIVREFTENFSQGSDSWQRTAIDALSAAAKSIDGTLEEAPRKSSIQWWTTAFAALRNRTRGHGAITGVKCSAAAPSLEKSITALLIGSSIFSTPWIYLHRNISGKYRVSLIAGNVERYAHLKSERNHAYQDGVYIGIADHLLAVPLISSDVDVQDVFVANGGYKSKSAQVPTASYELLSYISDTRHRQSAEAYQTPPESLPPSETEGKPNLDVDGNSFANIPPGLPDYIRRPDIESEVIALLKEADRYPIVTLVGRGGIGKTSLALEVLHELADVGDYFAILWFSSRDIDLLSTGPKPVRPAVLSKEDIAKQFAALMNPTSSKEKGFKATEYLASSLSDRDPDRRLLLVFDNFETAAHPIELYQFIDSYVRSPNKVLITTRMRDFKADFPVEIRGLKRDEFEDLVVNTARKLGIEGLLNHAYIESLYDETDGHPYFAKILLGDAQREGKAVPVKHLFLNKEDSLRALFERSYGLLTPAAQRVFLTLSNWRSLVPRMALEAALLRPQNDTIDVSDALGQLERYSMIEVVTDQQGDEFLRTPVTASVFGQSKLKLSPFRAAVLADTALIQQFGPMQVIDVARGMAPRIERMIRVIDTLRLRGENYETQMRALQYVADHYPDAWLRIAEFYMESSKEEDWAIARTSIERFLEKDSESVRALRKLIGINRRLSDVSGELNARTLLAEIPGIEYSEIANAASCFAHAQSNQLIQMDPEARHLAIMNLISLMEDRIDEATPSELGFLAWLFIYAKDATRAGEIVRKGLDRDPSNPHLVKLSRTLKDQGEV</sequence>
<dbReference type="PANTHER" id="PTHR47691:SF3">
    <property type="entry name" value="HTH-TYPE TRANSCRIPTIONAL REGULATOR RV0890C-RELATED"/>
    <property type="match status" value="1"/>
</dbReference>
<comment type="caution">
    <text evidence="3">The sequence shown here is derived from an EMBL/GenBank/DDBJ whole genome shotgun (WGS) entry which is preliminary data.</text>
</comment>
<dbReference type="EMBL" id="VSZQ01000144">
    <property type="protein sequence ID" value="TYR55877.1"/>
    <property type="molecule type" value="Genomic_DNA"/>
</dbReference>
<dbReference type="Proteomes" id="UP000323242">
    <property type="component" value="Unassembled WGS sequence"/>
</dbReference>
<name>A0A5D4IRU8_9ACTN</name>
<accession>A0A5D4IRU8</accession>
<evidence type="ECO:0000256" key="1">
    <source>
        <dbReference type="SAM" id="MobiDB-lite"/>
    </source>
</evidence>
<dbReference type="InterPro" id="IPR027417">
    <property type="entry name" value="P-loop_NTPase"/>
</dbReference>
<proteinExistence type="predicted"/>